<evidence type="ECO:0008006" key="3">
    <source>
        <dbReference type="Google" id="ProtNLM"/>
    </source>
</evidence>
<reference evidence="1 2" key="1">
    <citation type="submission" date="2019-02" db="EMBL/GenBank/DDBJ databases">
        <title>Deep-cultivation of Planctomycetes and their phenomic and genomic characterization uncovers novel biology.</title>
        <authorList>
            <person name="Wiegand S."/>
            <person name="Jogler M."/>
            <person name="Boedeker C."/>
            <person name="Pinto D."/>
            <person name="Vollmers J."/>
            <person name="Rivas-Marin E."/>
            <person name="Kohn T."/>
            <person name="Peeters S.H."/>
            <person name="Heuer A."/>
            <person name="Rast P."/>
            <person name="Oberbeckmann S."/>
            <person name="Bunk B."/>
            <person name="Jeske O."/>
            <person name="Meyerdierks A."/>
            <person name="Storesund J.E."/>
            <person name="Kallscheuer N."/>
            <person name="Luecker S."/>
            <person name="Lage O.M."/>
            <person name="Pohl T."/>
            <person name="Merkel B.J."/>
            <person name="Hornburger P."/>
            <person name="Mueller R.-W."/>
            <person name="Bruemmer F."/>
            <person name="Labrenz M."/>
            <person name="Spormann A.M."/>
            <person name="Op den Camp H."/>
            <person name="Overmann J."/>
            <person name="Amann R."/>
            <person name="Jetten M.S.M."/>
            <person name="Mascher T."/>
            <person name="Medema M.H."/>
            <person name="Devos D.P."/>
            <person name="Kaster A.-K."/>
            <person name="Ovreas L."/>
            <person name="Rohde M."/>
            <person name="Galperin M.Y."/>
            <person name="Jogler C."/>
        </authorList>
    </citation>
    <scope>NUCLEOTIDE SEQUENCE [LARGE SCALE GENOMIC DNA]</scope>
    <source>
        <strain evidence="1 2">Mal33</strain>
    </source>
</reference>
<dbReference type="Proteomes" id="UP000316770">
    <property type="component" value="Chromosome"/>
</dbReference>
<gene>
    <name evidence="1" type="ORF">Mal33_03850</name>
</gene>
<dbReference type="RefSeq" id="WP_145281975.1">
    <property type="nucleotide sequence ID" value="NZ_CP036318.1"/>
</dbReference>
<dbReference type="AlphaFoldDB" id="A0A518IMY0"/>
<dbReference type="EMBL" id="CP036318">
    <property type="protein sequence ID" value="QDV54431.1"/>
    <property type="molecule type" value="Genomic_DNA"/>
</dbReference>
<dbReference type="InterPro" id="IPR029058">
    <property type="entry name" value="AB_hydrolase_fold"/>
</dbReference>
<dbReference type="Gene3D" id="3.40.50.1820">
    <property type="entry name" value="alpha/beta hydrolase"/>
    <property type="match status" value="1"/>
</dbReference>
<keyword evidence="2" id="KW-1185">Reference proteome</keyword>
<protein>
    <recommendedName>
        <fullName evidence="3">Lipase (Class 3)</fullName>
    </recommendedName>
</protein>
<accession>A0A518IMY0</accession>
<name>A0A518IMY0_9BACT</name>
<dbReference type="SUPFAM" id="SSF53474">
    <property type="entry name" value="alpha/beta-Hydrolases"/>
    <property type="match status" value="1"/>
</dbReference>
<sequence>MSATYWQIPLGHLDVTVWDPNLDIDSDNNNGTNYPDNSDWEEYLEDNGYGLGKFVFPTATYYTPLRLRLTPGLNPLIEDVQVRLNFPGAGQSGVLHMWNTYAADPARVDDDVPDGGNRLIPGSVYSLSDLNYDSGNGAVTIYIDAISTFPNHDTKQHVINNGKSDDRIRATLVDPGNGDLAFDEVKYMIVNEDTFYPHLNQKVVLRSAMASEGVYDQADLPQYALKRLTSDELDALFGEGSDILDLIGGTTSVPGLETAIYRDHVTGQYVLAFAGTNDAEDWIDNLRQNMTVPAAQYEAAMRIADAMNRLEVFLESGMYFTGHSLGGGLASAGAVVTGQNAYTFNAAGLRRDTLMAWDPVAGAHTDQEIYPGSLYNYDNASWYVDAYYLDWDILSFIQDQIPAVDRVNILATFFPTLSSATVDLFQPAIGNRFVMDGPLDAEMLAYTLFAGVLTPSKVLNAILAGSVPLILMSAAHTTDYYHYGLMVDESTGWDIFGVPLPLDTLPG</sequence>
<organism evidence="1 2">
    <name type="scientific">Rosistilla oblonga</name>
    <dbReference type="NCBI Taxonomy" id="2527990"/>
    <lineage>
        <taxon>Bacteria</taxon>
        <taxon>Pseudomonadati</taxon>
        <taxon>Planctomycetota</taxon>
        <taxon>Planctomycetia</taxon>
        <taxon>Pirellulales</taxon>
        <taxon>Pirellulaceae</taxon>
        <taxon>Rosistilla</taxon>
    </lineage>
</organism>
<evidence type="ECO:0000313" key="1">
    <source>
        <dbReference type="EMBL" id="QDV54431.1"/>
    </source>
</evidence>
<proteinExistence type="predicted"/>
<dbReference type="Pfam" id="PF26363">
    <property type="entry name" value="Phospholipase-like"/>
    <property type="match status" value="1"/>
</dbReference>
<evidence type="ECO:0000313" key="2">
    <source>
        <dbReference type="Proteomes" id="UP000316770"/>
    </source>
</evidence>